<dbReference type="eggNOG" id="COG0612">
    <property type="taxonomic scope" value="Bacteria"/>
</dbReference>
<protein>
    <submittedName>
        <fullName evidence="3">Peptidase M16 domain protein</fullName>
    </submittedName>
</protein>
<dbReference type="KEGG" id="lby:Lbys_2782"/>
<organism evidence="3 4">
    <name type="scientific">Leadbetterella byssophila (strain DSM 17132 / JCM 16389 / KACC 11308 / NBRC 106382 / 4M15)</name>
    <dbReference type="NCBI Taxonomy" id="649349"/>
    <lineage>
        <taxon>Bacteria</taxon>
        <taxon>Pseudomonadati</taxon>
        <taxon>Bacteroidota</taxon>
        <taxon>Cytophagia</taxon>
        <taxon>Cytophagales</taxon>
        <taxon>Leadbetterellaceae</taxon>
        <taxon>Leadbetterella</taxon>
    </lineage>
</organism>
<dbReference type="EMBL" id="CP002305">
    <property type="protein sequence ID" value="ADQ18444.1"/>
    <property type="molecule type" value="Genomic_DNA"/>
</dbReference>
<dbReference type="Proteomes" id="UP000007435">
    <property type="component" value="Chromosome"/>
</dbReference>
<dbReference type="STRING" id="649349.Lbys_2782"/>
<dbReference type="InterPro" id="IPR050361">
    <property type="entry name" value="MPP/UQCRC_Complex"/>
</dbReference>
<name>E4RRB1_LEAB4</name>
<evidence type="ECO:0000259" key="1">
    <source>
        <dbReference type="Pfam" id="PF00675"/>
    </source>
</evidence>
<feature type="domain" description="Peptidase M16 N-terminal" evidence="1">
    <location>
        <begin position="59"/>
        <end position="164"/>
    </location>
</feature>
<evidence type="ECO:0000259" key="2">
    <source>
        <dbReference type="Pfam" id="PF05193"/>
    </source>
</evidence>
<sequence>MNAPYISTDFSISLEPVTVEPLTNGKQLYTLHSSQLEVFKLELIYPFGLLSLNTLEEGHFLPRLMLLGTKQKTAYEIAESLEMLGGFLDIQMGYQRTSVTLHGLSKYFNQYLPLLLEIILEPTFPATEADVLLQAALQNIQVERKKTSFSANKHFKSIIYSNHPILGRVAENFDQVMNLEPLHASTFLKYGCDLFLTGNFSASDLNTLREFYHHLPVDKSTNYDNYPTPSTPVQKHIPLEESIQSSIIIGKRLFNRKHPDFIPFLVANTLFGGYFGSRLMKNIREEKGLTYGISSSLSPNGPDGVWSIRAEVNKEKMQKAIIAIQNEMDILKTTAPNQDELQMVKNYLLGNILSGTNTLFDIMDKHKALKFEELPSDFYSNMNKKIQAVDEAQVVEIINKYFNNYTTVIAG</sequence>
<reference key="1">
    <citation type="submission" date="2010-11" db="EMBL/GenBank/DDBJ databases">
        <title>The complete genome of Leadbetterella byssophila DSM 17132.</title>
        <authorList>
            <consortium name="US DOE Joint Genome Institute (JGI-PGF)"/>
            <person name="Lucas S."/>
            <person name="Copeland A."/>
            <person name="Lapidus A."/>
            <person name="Glavina del Rio T."/>
            <person name="Dalin E."/>
            <person name="Tice H."/>
            <person name="Bruce D."/>
            <person name="Goodwin L."/>
            <person name="Pitluck S."/>
            <person name="Kyrpides N."/>
            <person name="Mavromatis K."/>
            <person name="Ivanova N."/>
            <person name="Teshima H."/>
            <person name="Brettin T."/>
            <person name="Detter J.C."/>
            <person name="Han C."/>
            <person name="Tapia R."/>
            <person name="Land M."/>
            <person name="Hauser L."/>
            <person name="Markowitz V."/>
            <person name="Cheng J.-F."/>
            <person name="Hugenholtz P."/>
            <person name="Woyke T."/>
            <person name="Wu D."/>
            <person name="Tindall B."/>
            <person name="Pomrenke H.G."/>
            <person name="Brambilla E."/>
            <person name="Klenk H.-P."/>
            <person name="Eisen J.A."/>
        </authorList>
    </citation>
    <scope>NUCLEOTIDE SEQUENCE [LARGE SCALE GENOMIC DNA]</scope>
    <source>
        <strain>DSM 17132</strain>
    </source>
</reference>
<dbReference type="SUPFAM" id="SSF63411">
    <property type="entry name" value="LuxS/MPP-like metallohydrolase"/>
    <property type="match status" value="2"/>
</dbReference>
<evidence type="ECO:0000313" key="3">
    <source>
        <dbReference type="EMBL" id="ADQ18444.1"/>
    </source>
</evidence>
<dbReference type="GO" id="GO:0046872">
    <property type="term" value="F:metal ion binding"/>
    <property type="evidence" value="ECO:0007669"/>
    <property type="project" value="InterPro"/>
</dbReference>
<accession>E4RRB1</accession>
<feature type="domain" description="Peptidase M16 C-terminal" evidence="2">
    <location>
        <begin position="192"/>
        <end position="347"/>
    </location>
</feature>
<dbReference type="InterPro" id="IPR011765">
    <property type="entry name" value="Pept_M16_N"/>
</dbReference>
<dbReference type="Pfam" id="PF00675">
    <property type="entry name" value="Peptidase_M16"/>
    <property type="match status" value="1"/>
</dbReference>
<dbReference type="OrthoDB" id="9811314at2"/>
<dbReference type="InterPro" id="IPR007863">
    <property type="entry name" value="Peptidase_M16_C"/>
</dbReference>
<dbReference type="Pfam" id="PF05193">
    <property type="entry name" value="Peptidase_M16_C"/>
    <property type="match status" value="1"/>
</dbReference>
<dbReference type="Gene3D" id="3.30.830.10">
    <property type="entry name" value="Metalloenzyme, LuxS/M16 peptidase-like"/>
    <property type="match status" value="2"/>
</dbReference>
<dbReference type="AlphaFoldDB" id="E4RRB1"/>
<reference evidence="3 4" key="2">
    <citation type="journal article" date="2011" name="Stand. Genomic Sci.">
        <title>Complete genome sequence of Leadbetterella byssophila type strain (4M15).</title>
        <authorList>
            <person name="Abt B."/>
            <person name="Teshima H."/>
            <person name="Lucas S."/>
            <person name="Lapidus A."/>
            <person name="Del Rio T.G."/>
            <person name="Nolan M."/>
            <person name="Tice H."/>
            <person name="Cheng J.F."/>
            <person name="Pitluck S."/>
            <person name="Liolios K."/>
            <person name="Pagani I."/>
            <person name="Ivanova N."/>
            <person name="Mavromatis K."/>
            <person name="Pati A."/>
            <person name="Tapia R."/>
            <person name="Han C."/>
            <person name="Goodwin L."/>
            <person name="Chen A."/>
            <person name="Palaniappan K."/>
            <person name="Land M."/>
            <person name="Hauser L."/>
            <person name="Chang Y.J."/>
            <person name="Jeffries C.D."/>
            <person name="Rohde M."/>
            <person name="Goker M."/>
            <person name="Tindall B.J."/>
            <person name="Detter J.C."/>
            <person name="Woyke T."/>
            <person name="Bristow J."/>
            <person name="Eisen J.A."/>
            <person name="Markowitz V."/>
            <person name="Hugenholtz P."/>
            <person name="Klenk H.P."/>
            <person name="Kyrpides N.C."/>
        </authorList>
    </citation>
    <scope>NUCLEOTIDE SEQUENCE [LARGE SCALE GENOMIC DNA]</scope>
    <source>
        <strain evidence="4">DSM 17132 / JCM 16389 / KACC 11308 / NBRC 106382 / 4M15</strain>
    </source>
</reference>
<dbReference type="RefSeq" id="WP_013409476.1">
    <property type="nucleotide sequence ID" value="NC_014655.1"/>
</dbReference>
<dbReference type="PANTHER" id="PTHR11851:SF224">
    <property type="entry name" value="PROCESSING PROTEASE"/>
    <property type="match status" value="1"/>
</dbReference>
<dbReference type="HOGENOM" id="CLU_009902_6_1_10"/>
<gene>
    <name evidence="3" type="ordered locus">Lbys_2782</name>
</gene>
<proteinExistence type="predicted"/>
<keyword evidence="4" id="KW-1185">Reference proteome</keyword>
<dbReference type="PANTHER" id="PTHR11851">
    <property type="entry name" value="METALLOPROTEASE"/>
    <property type="match status" value="1"/>
</dbReference>
<evidence type="ECO:0000313" key="4">
    <source>
        <dbReference type="Proteomes" id="UP000007435"/>
    </source>
</evidence>
<dbReference type="InterPro" id="IPR011249">
    <property type="entry name" value="Metalloenz_LuxS/M16"/>
</dbReference>